<proteinExistence type="predicted"/>
<dbReference type="NCBIfam" id="TIGR02595">
    <property type="entry name" value="PEP_CTERM"/>
    <property type="match status" value="1"/>
</dbReference>
<organism evidence="2 3">
    <name type="scientific">Candidatus Accumulibacter phosphatis</name>
    <dbReference type="NCBI Taxonomy" id="327160"/>
    <lineage>
        <taxon>Bacteria</taxon>
        <taxon>Pseudomonadati</taxon>
        <taxon>Pseudomonadota</taxon>
        <taxon>Betaproteobacteria</taxon>
        <taxon>Candidatus Accumulibacter</taxon>
    </lineage>
</organism>
<dbReference type="InterPro" id="IPR013424">
    <property type="entry name" value="Ice-binding_C"/>
</dbReference>
<reference evidence="2 3" key="1">
    <citation type="submission" date="2019-04" db="EMBL/GenBank/DDBJ databases">
        <title>A novel phosphate-accumulating bacterium identified in bioreactor for phosphate removal from wastewater.</title>
        <authorList>
            <person name="Kotlyarov R.Y."/>
            <person name="Beletsky A.V."/>
            <person name="Kallistova A.Y."/>
            <person name="Dorofeev A.G."/>
            <person name="Nikolaev Y.Y."/>
            <person name="Pimenov N.V."/>
            <person name="Ravin N.V."/>
            <person name="Mardanov A.V."/>
        </authorList>
    </citation>
    <scope>NUCLEOTIDE SEQUENCE [LARGE SCALE GENOMIC DNA]</scope>
    <source>
        <strain evidence="2 3">Bin19</strain>
    </source>
</reference>
<sequence>MAGSAQAASLTLAGNYVKVGVNDFGTFGSGGATSPGILHDPTGTGTFGINDYLTPGTPHDGFGVKSDQTGFIGNDNAFDGSGFGTASPTLLVGPAALGYANAATWSGGNSNLGITNSYFFNPNDERVLVKTTITALTGLTNLKFVRSEDPDPDVNAHGTFVTKNQRGNSLFGAADFIGSAGNVSGLFLGFVNNSGNTYTHNTLISGSCCTTQDPDTVLAGGGATFPNAPDVGDYGLNMAWLIGDLAAGDSATISYYYVFGNNIDTGGGNVPEPGMLSLLGLALAGTAVARRRKTS</sequence>
<gene>
    <name evidence="2" type="ORF">ACCUM_1930</name>
</gene>
<comment type="caution">
    <text evidence="2">The sequence shown here is derived from an EMBL/GenBank/DDBJ whole genome shotgun (WGS) entry which is preliminary data.</text>
</comment>
<accession>A0A5S4F348</accession>
<dbReference type="Pfam" id="PF07589">
    <property type="entry name" value="PEP-CTERM"/>
    <property type="match status" value="1"/>
</dbReference>
<evidence type="ECO:0000259" key="1">
    <source>
        <dbReference type="Pfam" id="PF07589"/>
    </source>
</evidence>
<keyword evidence="3" id="KW-1185">Reference proteome</keyword>
<dbReference type="EMBL" id="SWAD01000116">
    <property type="protein sequence ID" value="TMQ75153.1"/>
    <property type="molecule type" value="Genomic_DNA"/>
</dbReference>
<evidence type="ECO:0000313" key="2">
    <source>
        <dbReference type="EMBL" id="TMQ75153.1"/>
    </source>
</evidence>
<dbReference type="AlphaFoldDB" id="A0A5S4F348"/>
<name>A0A5S4F348_9PROT</name>
<feature type="domain" description="Ice-binding protein C-terminal" evidence="1">
    <location>
        <begin position="270"/>
        <end position="292"/>
    </location>
</feature>
<evidence type="ECO:0000313" key="3">
    <source>
        <dbReference type="Proteomes" id="UP000306324"/>
    </source>
</evidence>
<protein>
    <recommendedName>
        <fullName evidence="1">Ice-binding protein C-terminal domain-containing protein</fullName>
    </recommendedName>
</protein>
<dbReference type="Proteomes" id="UP000306324">
    <property type="component" value="Unassembled WGS sequence"/>
</dbReference>